<evidence type="ECO:0000256" key="8">
    <source>
        <dbReference type="RuleBase" id="RU003905"/>
    </source>
</evidence>
<evidence type="ECO:0000313" key="9">
    <source>
        <dbReference type="EMBL" id="SSD58341.1"/>
    </source>
</evidence>
<comment type="subcellular location">
    <subcellularLocation>
        <location evidence="1">Mitochondrion</location>
    </subcellularLocation>
</comment>
<dbReference type="InterPro" id="IPR000597">
    <property type="entry name" value="Ribosomal_uL3"/>
</dbReference>
<keyword evidence="4 8" id="KW-0689">Ribosomal protein</keyword>
<dbReference type="InterPro" id="IPR019927">
    <property type="entry name" value="Ribosomal_uL3_bac/org-type"/>
</dbReference>
<dbReference type="GO" id="GO:0006412">
    <property type="term" value="P:translation"/>
    <property type="evidence" value="ECO:0007669"/>
    <property type="project" value="InterPro"/>
</dbReference>
<dbReference type="GO" id="GO:0005762">
    <property type="term" value="C:mitochondrial large ribosomal subunit"/>
    <property type="evidence" value="ECO:0007669"/>
    <property type="project" value="TreeGrafter"/>
</dbReference>
<keyword evidence="10" id="KW-1185">Reference proteome</keyword>
<sequence>MWELLSKRVFSTSVNTANKVTSAVTTTVVPRGSLVASSIAFAQTIAPKKPLLHSNVEANKRKRLPNRCGAIACKQGMIPYFDSKTGKRLAATVLEMNNVEVVMNRYLETNGYYACQVGYGNKSPKQLPRQLLGHFSSKFVNPKLKVVEFRVKDQDGLLKPTTLIKPSWFKNGQYVDIQSVSKGKGFAGVMKRYGFKGQNASHGNSLAHRHGGSYGQNQTPGRVLPGKKMPGHMGVDTVTIQNVQVLKTDDELGIVLVKGSVAGPRGTFVKLQDAIKVDPFKDVVA</sequence>
<dbReference type="PANTHER" id="PTHR11229">
    <property type="entry name" value="50S RIBOSOMAL PROTEIN L3"/>
    <property type="match status" value="1"/>
</dbReference>
<dbReference type="FunFam" id="2.40.30.10:FF:000004">
    <property type="entry name" value="50S ribosomal protein L3"/>
    <property type="match status" value="1"/>
</dbReference>
<evidence type="ECO:0000256" key="2">
    <source>
        <dbReference type="ARBA" id="ARBA00006540"/>
    </source>
</evidence>
<evidence type="ECO:0000256" key="1">
    <source>
        <dbReference type="ARBA" id="ARBA00004173"/>
    </source>
</evidence>
<evidence type="ECO:0000256" key="6">
    <source>
        <dbReference type="ARBA" id="ARBA00023274"/>
    </source>
</evidence>
<reference evidence="10" key="1">
    <citation type="submission" date="2018-06" db="EMBL/GenBank/DDBJ databases">
        <authorList>
            <person name="Guldener U."/>
        </authorList>
    </citation>
    <scope>NUCLEOTIDE SEQUENCE [LARGE SCALE GENOMIC DNA]</scope>
    <source>
        <strain evidence="10">UTAD17</strain>
    </source>
</reference>
<evidence type="ECO:0000256" key="4">
    <source>
        <dbReference type="ARBA" id="ARBA00022980"/>
    </source>
</evidence>
<keyword evidence="6 8" id="KW-0687">Ribonucleoprotein</keyword>
<protein>
    <recommendedName>
        <fullName evidence="7">Large ribosomal subunit protein uL3m</fullName>
    </recommendedName>
</protein>
<dbReference type="AlphaFoldDB" id="A0A376B132"/>
<dbReference type="NCBIfam" id="TIGR03625">
    <property type="entry name" value="L3_bact"/>
    <property type="match status" value="1"/>
</dbReference>
<evidence type="ECO:0000256" key="3">
    <source>
        <dbReference type="ARBA" id="ARBA00022946"/>
    </source>
</evidence>
<dbReference type="Pfam" id="PF00297">
    <property type="entry name" value="Ribosomal_L3"/>
    <property type="match status" value="1"/>
</dbReference>
<dbReference type="Proteomes" id="UP000262825">
    <property type="component" value="Unassembled WGS sequence"/>
</dbReference>
<dbReference type="SUPFAM" id="SSF50447">
    <property type="entry name" value="Translation proteins"/>
    <property type="match status" value="1"/>
</dbReference>
<keyword evidence="3" id="KW-0809">Transit peptide</keyword>
<dbReference type="Gene3D" id="2.40.30.10">
    <property type="entry name" value="Translation factors"/>
    <property type="match status" value="1"/>
</dbReference>
<evidence type="ECO:0000256" key="5">
    <source>
        <dbReference type="ARBA" id="ARBA00023128"/>
    </source>
</evidence>
<dbReference type="EMBL" id="UFAJ01000006">
    <property type="protein sequence ID" value="SSD58341.1"/>
    <property type="molecule type" value="Genomic_DNA"/>
</dbReference>
<evidence type="ECO:0000313" key="10">
    <source>
        <dbReference type="Proteomes" id="UP000262825"/>
    </source>
</evidence>
<gene>
    <name evidence="9" type="ORF">SCODWIG_00102</name>
</gene>
<dbReference type="PROSITE" id="PS00474">
    <property type="entry name" value="RIBOSOMAL_L3"/>
    <property type="match status" value="1"/>
</dbReference>
<keyword evidence="5" id="KW-0496">Mitochondrion</keyword>
<comment type="similarity">
    <text evidence="2 8">Belongs to the universal ribosomal protein uL3 family.</text>
</comment>
<organism evidence="9 10">
    <name type="scientific">Saccharomycodes ludwigii</name>
    <dbReference type="NCBI Taxonomy" id="36035"/>
    <lineage>
        <taxon>Eukaryota</taxon>
        <taxon>Fungi</taxon>
        <taxon>Dikarya</taxon>
        <taxon>Ascomycota</taxon>
        <taxon>Saccharomycotina</taxon>
        <taxon>Saccharomycetes</taxon>
        <taxon>Saccharomycodales</taxon>
        <taxon>Saccharomycodaceae</taxon>
        <taxon>Saccharomycodes</taxon>
    </lineage>
</organism>
<accession>A0A376B132</accession>
<proteinExistence type="inferred from homology"/>
<name>A0A376B132_9ASCO</name>
<evidence type="ECO:0000256" key="7">
    <source>
        <dbReference type="ARBA" id="ARBA00035209"/>
    </source>
</evidence>
<dbReference type="OrthoDB" id="274683at2759"/>
<dbReference type="InterPro" id="IPR019926">
    <property type="entry name" value="Ribosomal_uL3_CS"/>
</dbReference>
<dbReference type="PANTHER" id="PTHR11229:SF8">
    <property type="entry name" value="LARGE RIBOSOMAL SUBUNIT PROTEIN UL3M"/>
    <property type="match status" value="1"/>
</dbReference>
<dbReference type="InterPro" id="IPR009000">
    <property type="entry name" value="Transl_B-barrel_sf"/>
</dbReference>
<dbReference type="GO" id="GO:0003735">
    <property type="term" value="F:structural constituent of ribosome"/>
    <property type="evidence" value="ECO:0007669"/>
    <property type="project" value="InterPro"/>
</dbReference>
<dbReference type="Gene3D" id="3.30.160.810">
    <property type="match status" value="1"/>
</dbReference>
<dbReference type="VEuPathDB" id="FungiDB:SCODWIG_00102"/>